<protein>
    <submittedName>
        <fullName evidence="2">Uncharacterized protein</fullName>
    </submittedName>
</protein>
<keyword evidence="1" id="KW-0732">Signal</keyword>
<accession>A0A0P4RF63</accession>
<gene>
    <name evidence="2" type="ORF">TPA0598_09_01630</name>
</gene>
<sequence>MRVRLVTAAVALSVALGGTVLAAPAAQAATHRPSAAPAATAATAAEAGFNVGGIWTLYQSNSANATVSMTQDGQGNLTGIARSGSATTGTIAQGFVDGSYLYFVIAWSDGSTGRYIGSRGADGRLSGVSTDLAHPSSQATWYTTWTF</sequence>
<evidence type="ECO:0000313" key="3">
    <source>
        <dbReference type="Proteomes" id="UP000048965"/>
    </source>
</evidence>
<dbReference type="EMBL" id="BBNO01000009">
    <property type="protein sequence ID" value="GAO11872.1"/>
    <property type="molecule type" value="Genomic_DNA"/>
</dbReference>
<dbReference type="RefSeq" id="WP_042160400.1">
    <property type="nucleotide sequence ID" value="NZ_BBNO01000009.1"/>
</dbReference>
<reference evidence="3" key="1">
    <citation type="submission" date="2014-09" db="EMBL/GenBank/DDBJ databases">
        <title>Whole genome shotgun sequence of Streptomyces sp. NBRC 110027.</title>
        <authorList>
            <person name="Komaki H."/>
            <person name="Ichikawa N."/>
            <person name="Katano-Makiyama Y."/>
            <person name="Hosoyama A."/>
            <person name="Hashimoto M."/>
            <person name="Uohara A."/>
            <person name="Kitahashi Y."/>
            <person name="Ohji S."/>
            <person name="Kimura A."/>
            <person name="Yamazoe A."/>
            <person name="Igarashi Y."/>
            <person name="Fujita N."/>
        </authorList>
    </citation>
    <scope>NUCLEOTIDE SEQUENCE [LARGE SCALE GENOMIC DNA]</scope>
    <source>
        <strain evidence="3">NBRC 110027</strain>
    </source>
</reference>
<feature type="chain" id="PRO_5039603939" evidence="1">
    <location>
        <begin position="23"/>
        <end position="147"/>
    </location>
</feature>
<proteinExistence type="predicted"/>
<reference evidence="2 3" key="2">
    <citation type="journal article" date="2015" name="Stand. Genomic Sci.">
        <title>Draft genome sequence of marine-derived Streptomyces sp. TP-A0598, a producer of anti-MRSA antibiotic lydicamycins.</title>
        <authorList>
            <person name="Komaki H."/>
            <person name="Ichikawa N."/>
            <person name="Hosoyama A."/>
            <person name="Fujita N."/>
            <person name="Igarashi Y."/>
        </authorList>
    </citation>
    <scope>NUCLEOTIDE SEQUENCE [LARGE SCALE GENOMIC DNA]</scope>
    <source>
        <strain evidence="2 3">NBRC 110027</strain>
    </source>
</reference>
<evidence type="ECO:0000256" key="1">
    <source>
        <dbReference type="SAM" id="SignalP"/>
    </source>
</evidence>
<organism evidence="2 3">
    <name type="scientific">Streptomyces lydicamycinicus</name>
    <dbReference type="NCBI Taxonomy" id="1546107"/>
    <lineage>
        <taxon>Bacteria</taxon>
        <taxon>Bacillati</taxon>
        <taxon>Actinomycetota</taxon>
        <taxon>Actinomycetes</taxon>
        <taxon>Kitasatosporales</taxon>
        <taxon>Streptomycetaceae</taxon>
        <taxon>Streptomyces</taxon>
    </lineage>
</organism>
<evidence type="ECO:0000313" key="2">
    <source>
        <dbReference type="EMBL" id="GAO11872.1"/>
    </source>
</evidence>
<keyword evidence="3" id="KW-1185">Reference proteome</keyword>
<dbReference type="OrthoDB" id="3482505at2"/>
<name>A0A0P4RF63_9ACTN</name>
<dbReference type="AlphaFoldDB" id="A0A0P4RF63"/>
<dbReference type="Proteomes" id="UP000048965">
    <property type="component" value="Unassembled WGS sequence"/>
</dbReference>
<feature type="signal peptide" evidence="1">
    <location>
        <begin position="1"/>
        <end position="22"/>
    </location>
</feature>
<comment type="caution">
    <text evidence="2">The sequence shown here is derived from an EMBL/GenBank/DDBJ whole genome shotgun (WGS) entry which is preliminary data.</text>
</comment>